<name>A0A6A4C2J4_9STRA</name>
<feature type="compositionally biased region" description="Polar residues" evidence="1">
    <location>
        <begin position="77"/>
        <end position="89"/>
    </location>
</feature>
<sequence length="239" mass="25960">MEYDNDNHAGDAAAPAERPGAHENGDDTVEELAERTAAMQLESAASPLPVSPELTIQIPNPFDTVGGGDDDVDMPTASPQAETRPTSQRVAAAPALPQPPRFAGRTIQDRRDFMQKYETYLAAVNALQTPYSGAFAMPVAACIEFKTKRMIARYEFNTAPNLISEQQPLRRGVTAVVTAEELVAEVSSLVVEDAVDEGVDTEVAVADRKAPWLPLRRLATRAGRPRHRRVTGDQREVLA</sequence>
<dbReference type="EMBL" id="QXGE01002232">
    <property type="protein sequence ID" value="KAE9283673.1"/>
    <property type="molecule type" value="Genomic_DNA"/>
</dbReference>
<protein>
    <submittedName>
        <fullName evidence="2">Uncharacterized protein</fullName>
    </submittedName>
</protein>
<evidence type="ECO:0000313" key="3">
    <source>
        <dbReference type="Proteomes" id="UP000437068"/>
    </source>
</evidence>
<comment type="caution">
    <text evidence="2">The sequence shown here is derived from an EMBL/GenBank/DDBJ whole genome shotgun (WGS) entry which is preliminary data.</text>
</comment>
<reference evidence="2 3" key="1">
    <citation type="submission" date="2018-08" db="EMBL/GenBank/DDBJ databases">
        <title>Genomic investigation of the strawberry pathogen Phytophthora fragariae indicates pathogenicity is determined by transcriptional variation in three key races.</title>
        <authorList>
            <person name="Adams T.M."/>
            <person name="Armitage A.D."/>
            <person name="Sobczyk M.K."/>
            <person name="Bates H.J."/>
            <person name="Dunwell J.M."/>
            <person name="Nellist C.F."/>
            <person name="Harrison R.J."/>
        </authorList>
    </citation>
    <scope>NUCLEOTIDE SEQUENCE [LARGE SCALE GENOMIC DNA]</scope>
    <source>
        <strain evidence="2 3">A4</strain>
    </source>
</reference>
<gene>
    <name evidence="2" type="ORF">PF001_g22739</name>
</gene>
<dbReference type="AlphaFoldDB" id="A0A6A4C2J4"/>
<accession>A0A6A4C2J4</accession>
<organism evidence="2 3">
    <name type="scientific">Phytophthora fragariae</name>
    <dbReference type="NCBI Taxonomy" id="53985"/>
    <lineage>
        <taxon>Eukaryota</taxon>
        <taxon>Sar</taxon>
        <taxon>Stramenopiles</taxon>
        <taxon>Oomycota</taxon>
        <taxon>Peronosporomycetes</taxon>
        <taxon>Peronosporales</taxon>
        <taxon>Peronosporaceae</taxon>
        <taxon>Phytophthora</taxon>
    </lineage>
</organism>
<proteinExistence type="predicted"/>
<feature type="region of interest" description="Disordered" evidence="1">
    <location>
        <begin position="1"/>
        <end position="92"/>
    </location>
</feature>
<evidence type="ECO:0000313" key="2">
    <source>
        <dbReference type="EMBL" id="KAE9283673.1"/>
    </source>
</evidence>
<evidence type="ECO:0000256" key="1">
    <source>
        <dbReference type="SAM" id="MobiDB-lite"/>
    </source>
</evidence>
<dbReference type="Proteomes" id="UP000437068">
    <property type="component" value="Unassembled WGS sequence"/>
</dbReference>